<name>A0A1T5B834_9SPHN</name>
<evidence type="ECO:0000313" key="2">
    <source>
        <dbReference type="Proteomes" id="UP000189818"/>
    </source>
</evidence>
<dbReference type="Proteomes" id="UP000189818">
    <property type="component" value="Unassembled WGS sequence"/>
</dbReference>
<accession>A0A1T5B834</accession>
<protein>
    <recommendedName>
        <fullName evidence="3">Extracellular solute-binding protein</fullName>
    </recommendedName>
</protein>
<evidence type="ECO:0008006" key="3">
    <source>
        <dbReference type="Google" id="ProtNLM"/>
    </source>
</evidence>
<keyword evidence="2" id="KW-1185">Reference proteome</keyword>
<dbReference type="Gene3D" id="3.40.190.10">
    <property type="entry name" value="Periplasmic binding protein-like II"/>
    <property type="match status" value="2"/>
</dbReference>
<dbReference type="SUPFAM" id="SSF53850">
    <property type="entry name" value="Periplasmic binding protein-like II"/>
    <property type="match status" value="1"/>
</dbReference>
<gene>
    <name evidence="1" type="ORF">SAMN06295920_102586</name>
</gene>
<reference evidence="2" key="1">
    <citation type="submission" date="2017-02" db="EMBL/GenBank/DDBJ databases">
        <authorList>
            <person name="Varghese N."/>
            <person name="Submissions S."/>
        </authorList>
    </citation>
    <scope>NUCLEOTIDE SEQUENCE [LARGE SCALE GENOMIC DNA]</scope>
    <source>
        <strain evidence="2">UM2</strain>
    </source>
</reference>
<dbReference type="RefSeq" id="WP_079647308.1">
    <property type="nucleotide sequence ID" value="NZ_FUYM01000002.1"/>
</dbReference>
<organism evidence="1 2">
    <name type="scientific">Rhizorhabdus histidinilytica</name>
    <dbReference type="NCBI Taxonomy" id="439228"/>
    <lineage>
        <taxon>Bacteria</taxon>
        <taxon>Pseudomonadati</taxon>
        <taxon>Pseudomonadota</taxon>
        <taxon>Alphaproteobacteria</taxon>
        <taxon>Sphingomonadales</taxon>
        <taxon>Sphingomonadaceae</taxon>
        <taxon>Rhizorhabdus</taxon>
    </lineage>
</organism>
<dbReference type="AlphaFoldDB" id="A0A1T5B834"/>
<sequence length="296" mass="31441">MCLKCPVSLAVRSSLGAHPPSEPSLVEAAWDEHELLVYADIEGHHWGPAVAAFGKLYPWLRTRVRFVPDGPHRRYREEIASAGRSADLVIAASPAAWAAAAEAGETAGHRSVQLSPGDAWSAADTGIFAVSADPVIVVGPADAAANDGARTIGTDGTIFAEAAGEALVLDGTAAGRWPIDRAFDHLLADAAGSRLLVPAHHFFSRTAPAYRERIGWSFTPGKTVVIVRKVGLMRRASHPNAARLMIDFLLSHEGQVALARGGLTPCRADITGSDVSRLTFGRIVEQIGRQDVILLQ</sequence>
<evidence type="ECO:0000313" key="1">
    <source>
        <dbReference type="EMBL" id="SKB43454.1"/>
    </source>
</evidence>
<proteinExistence type="predicted"/>
<dbReference type="STRING" id="439228.SAMN06295920_102586"/>
<dbReference type="EMBL" id="FUYM01000002">
    <property type="protein sequence ID" value="SKB43454.1"/>
    <property type="molecule type" value="Genomic_DNA"/>
</dbReference>
<dbReference type="OrthoDB" id="8673316at2"/>